<organism evidence="9 10">
    <name type="scientific">Scyliorhinus torazame</name>
    <name type="common">Cloudy catshark</name>
    <name type="synonym">Catulus torazame</name>
    <dbReference type="NCBI Taxonomy" id="75743"/>
    <lineage>
        <taxon>Eukaryota</taxon>
        <taxon>Metazoa</taxon>
        <taxon>Chordata</taxon>
        <taxon>Craniata</taxon>
        <taxon>Vertebrata</taxon>
        <taxon>Chondrichthyes</taxon>
        <taxon>Elasmobranchii</taxon>
        <taxon>Galeomorphii</taxon>
        <taxon>Galeoidea</taxon>
        <taxon>Carcharhiniformes</taxon>
        <taxon>Scyliorhinidae</taxon>
        <taxon>Scyliorhinus</taxon>
    </lineage>
</organism>
<keyword evidence="10" id="KW-1185">Reference proteome</keyword>
<dbReference type="AlphaFoldDB" id="A0A401NNK9"/>
<dbReference type="InterPro" id="IPR050314">
    <property type="entry name" value="Glycosyl_Hydrlase_18"/>
</dbReference>
<evidence type="ECO:0000256" key="4">
    <source>
        <dbReference type="ARBA" id="ARBA00022669"/>
    </source>
</evidence>
<evidence type="ECO:0000259" key="8">
    <source>
        <dbReference type="PROSITE" id="PS51910"/>
    </source>
</evidence>
<dbReference type="SUPFAM" id="SSF57625">
    <property type="entry name" value="Invertebrate chitin-binding proteins"/>
    <property type="match status" value="1"/>
</dbReference>
<keyword evidence="7" id="KW-0119">Carbohydrate metabolism</keyword>
<dbReference type="PROSITE" id="PS51910">
    <property type="entry name" value="GH18_2"/>
    <property type="match status" value="1"/>
</dbReference>
<feature type="non-terminal residue" evidence="9">
    <location>
        <position position="1"/>
    </location>
</feature>
<dbReference type="Pfam" id="PF01607">
    <property type="entry name" value="CBM_14"/>
    <property type="match status" value="1"/>
</dbReference>
<dbReference type="Gene3D" id="3.10.50.10">
    <property type="match status" value="1"/>
</dbReference>
<evidence type="ECO:0000256" key="5">
    <source>
        <dbReference type="ARBA" id="ARBA00023024"/>
    </source>
</evidence>
<dbReference type="PANTHER" id="PTHR11177">
    <property type="entry name" value="CHITINASE"/>
    <property type="match status" value="1"/>
</dbReference>
<keyword evidence="7" id="KW-0624">Polysaccharide degradation</keyword>
<reference evidence="9 10" key="1">
    <citation type="journal article" date="2018" name="Nat. Ecol. Evol.">
        <title>Shark genomes provide insights into elasmobranch evolution and the origin of vertebrates.</title>
        <authorList>
            <person name="Hara Y"/>
            <person name="Yamaguchi K"/>
            <person name="Onimaru K"/>
            <person name="Kadota M"/>
            <person name="Koyanagi M"/>
            <person name="Keeley SD"/>
            <person name="Tatsumi K"/>
            <person name="Tanaka K"/>
            <person name="Motone F"/>
            <person name="Kageyama Y"/>
            <person name="Nozu R"/>
            <person name="Adachi N"/>
            <person name="Nishimura O"/>
            <person name="Nakagawa R"/>
            <person name="Tanegashima C"/>
            <person name="Kiyatake I"/>
            <person name="Matsumoto R"/>
            <person name="Murakumo K"/>
            <person name="Nishida K"/>
            <person name="Terakita A"/>
            <person name="Kuratani S"/>
            <person name="Sato K"/>
            <person name="Hyodo S Kuraku.S."/>
        </authorList>
    </citation>
    <scope>NUCLEOTIDE SEQUENCE [LARGE SCALE GENOMIC DNA]</scope>
</reference>
<dbReference type="GO" id="GO:0000272">
    <property type="term" value="P:polysaccharide catabolic process"/>
    <property type="evidence" value="ECO:0007669"/>
    <property type="project" value="UniProtKB-KW"/>
</dbReference>
<feature type="domain" description="GH18" evidence="8">
    <location>
        <begin position="1"/>
        <end position="240"/>
    </location>
</feature>
<dbReference type="OrthoDB" id="76388at2759"/>
<dbReference type="Gene3D" id="2.170.140.10">
    <property type="entry name" value="Chitin binding domain"/>
    <property type="match status" value="1"/>
</dbReference>
<evidence type="ECO:0000256" key="2">
    <source>
        <dbReference type="ARBA" id="ARBA00009121"/>
    </source>
</evidence>
<comment type="caution">
    <text evidence="9">The sequence shown here is derived from an EMBL/GenBank/DDBJ whole genome shotgun (WGS) entry which is preliminary data.</text>
</comment>
<evidence type="ECO:0000256" key="6">
    <source>
        <dbReference type="ARBA" id="ARBA00023157"/>
    </source>
</evidence>
<dbReference type="InterPro" id="IPR017853">
    <property type="entry name" value="GH"/>
</dbReference>
<dbReference type="Pfam" id="PF00704">
    <property type="entry name" value="Glyco_hydro_18"/>
    <property type="match status" value="2"/>
</dbReference>
<dbReference type="PANTHER" id="PTHR11177:SF317">
    <property type="entry name" value="CHITINASE 12-RELATED"/>
    <property type="match status" value="1"/>
</dbReference>
<evidence type="ECO:0000313" key="9">
    <source>
        <dbReference type="EMBL" id="GCB62460.1"/>
    </source>
</evidence>
<keyword evidence="5" id="KW-0146">Chitin degradation</keyword>
<dbReference type="GO" id="GO:0005576">
    <property type="term" value="C:extracellular region"/>
    <property type="evidence" value="ECO:0007669"/>
    <property type="project" value="InterPro"/>
</dbReference>
<comment type="similarity">
    <text evidence="2">Belongs to the glycosyl hydrolase 18 family. Chitinase class II subfamily.</text>
</comment>
<accession>A0A401NNK9</accession>
<comment type="catalytic activity">
    <reaction evidence="1">
        <text>Random endo-hydrolysis of N-acetyl-beta-D-glucosaminide (1-&gt;4)-beta-linkages in chitin and chitodextrins.</text>
        <dbReference type="EC" id="3.2.1.14"/>
    </reaction>
</comment>
<gene>
    <name evidence="9" type="ORF">scyTo_0013070</name>
</gene>
<dbReference type="GO" id="GO:0008061">
    <property type="term" value="F:chitin binding"/>
    <property type="evidence" value="ECO:0007669"/>
    <property type="project" value="UniProtKB-KW"/>
</dbReference>
<dbReference type="SUPFAM" id="SSF54556">
    <property type="entry name" value="Chitinase insertion domain"/>
    <property type="match status" value="1"/>
</dbReference>
<evidence type="ECO:0000313" key="10">
    <source>
        <dbReference type="Proteomes" id="UP000288216"/>
    </source>
</evidence>
<dbReference type="Gene3D" id="3.20.20.80">
    <property type="entry name" value="Glycosidases"/>
    <property type="match status" value="2"/>
</dbReference>
<dbReference type="EMBL" id="BFAA01006535">
    <property type="protein sequence ID" value="GCB62460.1"/>
    <property type="molecule type" value="Genomic_DNA"/>
</dbReference>
<keyword evidence="4" id="KW-0147">Chitin-binding</keyword>
<dbReference type="GO" id="GO:0008843">
    <property type="term" value="F:endochitinase activity"/>
    <property type="evidence" value="ECO:0007669"/>
    <property type="project" value="UniProtKB-EC"/>
</dbReference>
<proteinExistence type="inferred from homology"/>
<dbReference type="InterPro" id="IPR002557">
    <property type="entry name" value="Chitin-bd_dom"/>
</dbReference>
<dbReference type="STRING" id="75743.A0A401NNK9"/>
<dbReference type="GO" id="GO:0006032">
    <property type="term" value="P:chitin catabolic process"/>
    <property type="evidence" value="ECO:0007669"/>
    <property type="project" value="UniProtKB-KW"/>
</dbReference>
<dbReference type="Proteomes" id="UP000288216">
    <property type="component" value="Unassembled WGS sequence"/>
</dbReference>
<sequence>NRNLKTLLSIGGWNFGTQKFSTMVSKSENRQIFIKSVIRLLRGYGFDDLFSHRYLDFFNVMTYDFVGSGNIVTGENSPLYPLPNNKHYTNLYFNVNFTMNYWRIQGAPAEKLNIGFPTYGHTFRLTTSDHGIGAPSGGPGPAGKYTRSTGSLAYYEICTLLKSGTSIWNAPQVVPYGYKGDTWIGYDNVKSFRDKAEWLTKNNFGGAMVWTLAMDDFSGSFCNQGPYPLINALHTGLGISSACVPSKTTLKPAVPVTQPPGSGFCANKSNGFYADPKDKTKFYQCDDGVTYLKNCIPGSRQEQTFETLTQTRSTAPQYLQSFRHLTGKHRESGTN</sequence>
<dbReference type="SMART" id="SM00636">
    <property type="entry name" value="Glyco_18"/>
    <property type="match status" value="1"/>
</dbReference>
<dbReference type="EC" id="3.2.1.14" evidence="3"/>
<dbReference type="OMA" id="NTIRWLR"/>
<dbReference type="InterPro" id="IPR029070">
    <property type="entry name" value="Chitinase_insertion_sf"/>
</dbReference>
<evidence type="ECO:0000256" key="3">
    <source>
        <dbReference type="ARBA" id="ARBA00012729"/>
    </source>
</evidence>
<protein>
    <recommendedName>
        <fullName evidence="3">chitinase</fullName>
        <ecNumber evidence="3">3.2.1.14</ecNumber>
    </recommendedName>
</protein>
<keyword evidence="6" id="KW-1015">Disulfide bond</keyword>
<dbReference type="InterPro" id="IPR001223">
    <property type="entry name" value="Glyco_hydro18_cat"/>
</dbReference>
<dbReference type="FunFam" id="3.10.50.10:FF:000001">
    <property type="entry name" value="Chitinase 3-like 1"/>
    <property type="match status" value="1"/>
</dbReference>
<dbReference type="InterPro" id="IPR036508">
    <property type="entry name" value="Chitin-bd_dom_sf"/>
</dbReference>
<evidence type="ECO:0000256" key="7">
    <source>
        <dbReference type="ARBA" id="ARBA00023326"/>
    </source>
</evidence>
<evidence type="ECO:0000256" key="1">
    <source>
        <dbReference type="ARBA" id="ARBA00000822"/>
    </source>
</evidence>
<dbReference type="SUPFAM" id="SSF51445">
    <property type="entry name" value="(Trans)glycosidases"/>
    <property type="match status" value="1"/>
</dbReference>
<name>A0A401NNK9_SCYTO</name>
<dbReference type="InterPro" id="IPR011583">
    <property type="entry name" value="Chitinase_II/V-like_cat"/>
</dbReference>